<name>A0ABZ3B0J0_9ENTR</name>
<feature type="transmembrane region" description="Helical" evidence="1">
    <location>
        <begin position="45"/>
        <end position="60"/>
    </location>
</feature>
<evidence type="ECO:0000313" key="2">
    <source>
        <dbReference type="EMBL" id="WZV96619.1"/>
    </source>
</evidence>
<accession>A0ABZ3B0J0</accession>
<keyword evidence="1" id="KW-0472">Membrane</keyword>
<dbReference type="Proteomes" id="UP001466893">
    <property type="component" value="Chromosome"/>
</dbReference>
<feature type="transmembrane region" description="Helical" evidence="1">
    <location>
        <begin position="131"/>
        <end position="150"/>
    </location>
</feature>
<feature type="transmembrane region" description="Helical" evidence="1">
    <location>
        <begin position="72"/>
        <end position="94"/>
    </location>
</feature>
<evidence type="ECO:0008006" key="4">
    <source>
        <dbReference type="Google" id="ProtNLM"/>
    </source>
</evidence>
<keyword evidence="1" id="KW-1133">Transmembrane helix</keyword>
<dbReference type="EMBL" id="CP151800">
    <property type="protein sequence ID" value="WZV96619.1"/>
    <property type="molecule type" value="Genomic_DNA"/>
</dbReference>
<protein>
    <recommendedName>
        <fullName evidence="4">Nitric oxide reductase</fullName>
    </recommendedName>
</protein>
<keyword evidence="3" id="KW-1185">Reference proteome</keyword>
<proteinExistence type="predicted"/>
<gene>
    <name evidence="2" type="ORF">AAEY27_13080</name>
</gene>
<sequence>MKFDKRLTPATIVLAVFSVLIPFFADFSFPLDHGVSVLCIENAQALWLFFGFIFTLRFAYKEQLSAGPKSFWLWAALWWLVLLGRSTSWGRVYFPEEPHLLFRLISVLLIGALVLSVFFSSSLRKEIISRLRNETLLIWTFALVVLTFLISDSVEHHRMIAHFFLHKPAYQDLIEELYEIPFMVGLFCVTYDLMQRQKAAAAAKTQAVETPQKQVPSHH</sequence>
<feature type="transmembrane region" description="Helical" evidence="1">
    <location>
        <begin position="7"/>
        <end position="25"/>
    </location>
</feature>
<organism evidence="2 3">
    <name type="scientific">Kosakonia calanthes</name>
    <dbReference type="NCBI Taxonomy" id="3139408"/>
    <lineage>
        <taxon>Bacteria</taxon>
        <taxon>Pseudomonadati</taxon>
        <taxon>Pseudomonadota</taxon>
        <taxon>Gammaproteobacteria</taxon>
        <taxon>Enterobacterales</taxon>
        <taxon>Enterobacteriaceae</taxon>
        <taxon>Kosakonia</taxon>
    </lineage>
</organism>
<reference evidence="2 3" key="1">
    <citation type="submission" date="2024-04" db="EMBL/GenBank/DDBJ databases">
        <title>Kosakonia calanthae sp. nov., a halophilic bacterium isolated from leaves of Calanthe tiplacata.</title>
        <authorList>
            <person name="Wu P."/>
        </authorList>
    </citation>
    <scope>NUCLEOTIDE SEQUENCE [LARGE SCALE GENOMIC DNA]</scope>
    <source>
        <strain evidence="2 3">BYX6</strain>
    </source>
</reference>
<keyword evidence="1" id="KW-0812">Transmembrane</keyword>
<evidence type="ECO:0000313" key="3">
    <source>
        <dbReference type="Proteomes" id="UP001466893"/>
    </source>
</evidence>
<dbReference type="RefSeq" id="WP_342321019.1">
    <property type="nucleotide sequence ID" value="NZ_CP151800.1"/>
</dbReference>
<feature type="transmembrane region" description="Helical" evidence="1">
    <location>
        <begin position="100"/>
        <end position="119"/>
    </location>
</feature>
<evidence type="ECO:0000256" key="1">
    <source>
        <dbReference type="SAM" id="Phobius"/>
    </source>
</evidence>